<dbReference type="AlphaFoldDB" id="A0A443SPY9"/>
<dbReference type="PANTHER" id="PTHR24376:SF216">
    <property type="entry name" value="ZINC FINGER PROTEIN 420-LIKE"/>
    <property type="match status" value="1"/>
</dbReference>
<feature type="compositionally biased region" description="Low complexity" evidence="8">
    <location>
        <begin position="235"/>
        <end position="246"/>
    </location>
</feature>
<evidence type="ECO:0000256" key="6">
    <source>
        <dbReference type="ARBA" id="ARBA00023242"/>
    </source>
</evidence>
<keyword evidence="3" id="KW-0677">Repeat</keyword>
<dbReference type="STRING" id="299467.A0A443SPY9"/>
<dbReference type="PROSITE" id="PS50157">
    <property type="entry name" value="ZINC_FINGER_C2H2_2"/>
    <property type="match status" value="4"/>
</dbReference>
<evidence type="ECO:0000256" key="4">
    <source>
        <dbReference type="ARBA" id="ARBA00022771"/>
    </source>
</evidence>
<dbReference type="PROSITE" id="PS00028">
    <property type="entry name" value="ZINC_FINGER_C2H2_1"/>
    <property type="match status" value="3"/>
</dbReference>
<dbReference type="Gene3D" id="3.30.160.60">
    <property type="entry name" value="Classic Zinc Finger"/>
    <property type="match status" value="2"/>
</dbReference>
<keyword evidence="5" id="KW-0862">Zinc</keyword>
<dbReference type="PANTHER" id="PTHR24376">
    <property type="entry name" value="ZINC FINGER PROTEIN"/>
    <property type="match status" value="1"/>
</dbReference>
<comment type="subcellular location">
    <subcellularLocation>
        <location evidence="1">Nucleus</location>
    </subcellularLocation>
</comment>
<dbReference type="Proteomes" id="UP000288716">
    <property type="component" value="Unassembled WGS sequence"/>
</dbReference>
<evidence type="ECO:0000256" key="7">
    <source>
        <dbReference type="PROSITE-ProRule" id="PRU00042"/>
    </source>
</evidence>
<name>A0A443SPY9_9ACAR</name>
<reference evidence="10 11" key="1">
    <citation type="journal article" date="2018" name="Gigascience">
        <title>Genomes of trombidid mites reveal novel predicted allergens and laterally-transferred genes associated with secondary metabolism.</title>
        <authorList>
            <person name="Dong X."/>
            <person name="Chaisiri K."/>
            <person name="Xia D."/>
            <person name="Armstrong S.D."/>
            <person name="Fang Y."/>
            <person name="Donnelly M.J."/>
            <person name="Kadowaki T."/>
            <person name="McGarry J.W."/>
            <person name="Darby A.C."/>
            <person name="Makepeace B.L."/>
        </authorList>
    </citation>
    <scope>NUCLEOTIDE SEQUENCE [LARGE SCALE GENOMIC DNA]</scope>
    <source>
        <strain evidence="10">UoL-UT</strain>
    </source>
</reference>
<evidence type="ECO:0000256" key="3">
    <source>
        <dbReference type="ARBA" id="ARBA00022737"/>
    </source>
</evidence>
<evidence type="ECO:0000256" key="8">
    <source>
        <dbReference type="SAM" id="MobiDB-lite"/>
    </source>
</evidence>
<dbReference type="InterPro" id="IPR013087">
    <property type="entry name" value="Znf_C2H2_type"/>
</dbReference>
<sequence length="316" mass="36357">MNEKINVAENDDLEYFIDFRYDSDCNESDCEKNKVKLKISDDRVDDNDQESTNILVVNKLSEPDVFDDEKNVDDDDNLILLDRSIIARNDQIDAFIRNSFNSKTGIRAFICDHCDVSSFRLGNIRKHVRYVHLDERPFTCKLCLKRFNTRQTIANHLHSHFKLPLQQQQQPTITTSNEAKFTRETTTNLDTDGMSILKRLLLPSSSSSMLPLLSFSSATLSSNSGQLCSGRSSEPQRQPTQQQQVQTKRLRLKKQRAVFHFCNECDNIYTSIDSLSIHALRVHGKSDPYGCITCPKCDEKFTTKSSFVLHRIVHRK</sequence>
<feature type="domain" description="C2H2-type" evidence="9">
    <location>
        <begin position="138"/>
        <end position="160"/>
    </location>
</feature>
<evidence type="ECO:0000256" key="2">
    <source>
        <dbReference type="ARBA" id="ARBA00022723"/>
    </source>
</evidence>
<organism evidence="10 11">
    <name type="scientific">Leptotrombidium deliense</name>
    <dbReference type="NCBI Taxonomy" id="299467"/>
    <lineage>
        <taxon>Eukaryota</taxon>
        <taxon>Metazoa</taxon>
        <taxon>Ecdysozoa</taxon>
        <taxon>Arthropoda</taxon>
        <taxon>Chelicerata</taxon>
        <taxon>Arachnida</taxon>
        <taxon>Acari</taxon>
        <taxon>Acariformes</taxon>
        <taxon>Trombidiformes</taxon>
        <taxon>Prostigmata</taxon>
        <taxon>Anystina</taxon>
        <taxon>Parasitengona</taxon>
        <taxon>Trombiculoidea</taxon>
        <taxon>Trombiculidae</taxon>
        <taxon>Leptotrombidium</taxon>
    </lineage>
</organism>
<dbReference type="GO" id="GO:0005634">
    <property type="term" value="C:nucleus"/>
    <property type="evidence" value="ECO:0007669"/>
    <property type="project" value="UniProtKB-SubCell"/>
</dbReference>
<dbReference type="SMART" id="SM00355">
    <property type="entry name" value="ZnF_C2H2"/>
    <property type="match status" value="4"/>
</dbReference>
<evidence type="ECO:0000256" key="5">
    <source>
        <dbReference type="ARBA" id="ARBA00022833"/>
    </source>
</evidence>
<dbReference type="SUPFAM" id="SSF57667">
    <property type="entry name" value="beta-beta-alpha zinc fingers"/>
    <property type="match status" value="2"/>
</dbReference>
<keyword evidence="6" id="KW-0539">Nucleus</keyword>
<feature type="domain" description="C2H2-type" evidence="9">
    <location>
        <begin position="292"/>
        <end position="316"/>
    </location>
</feature>
<dbReference type="GO" id="GO:0000978">
    <property type="term" value="F:RNA polymerase II cis-regulatory region sequence-specific DNA binding"/>
    <property type="evidence" value="ECO:0007669"/>
    <property type="project" value="TreeGrafter"/>
</dbReference>
<comment type="caution">
    <text evidence="10">The sequence shown here is derived from an EMBL/GenBank/DDBJ whole genome shotgun (WGS) entry which is preliminary data.</text>
</comment>
<feature type="domain" description="C2H2-type" evidence="9">
    <location>
        <begin position="260"/>
        <end position="288"/>
    </location>
</feature>
<dbReference type="EMBL" id="NCKV01000850">
    <property type="protein sequence ID" value="RWS29584.1"/>
    <property type="molecule type" value="Genomic_DNA"/>
</dbReference>
<gene>
    <name evidence="10" type="ORF">B4U80_13645</name>
</gene>
<proteinExistence type="predicted"/>
<protein>
    <recommendedName>
        <fullName evidence="9">C2H2-type domain-containing protein</fullName>
    </recommendedName>
</protein>
<keyword evidence="11" id="KW-1185">Reference proteome</keyword>
<accession>A0A443SPY9</accession>
<evidence type="ECO:0000256" key="1">
    <source>
        <dbReference type="ARBA" id="ARBA00004123"/>
    </source>
</evidence>
<dbReference type="FunFam" id="3.30.160.60:FF:000446">
    <property type="entry name" value="Zinc finger protein"/>
    <property type="match status" value="1"/>
</dbReference>
<dbReference type="VEuPathDB" id="VectorBase:LDEU002455"/>
<dbReference type="InterPro" id="IPR036236">
    <property type="entry name" value="Znf_C2H2_sf"/>
</dbReference>
<evidence type="ECO:0000313" key="10">
    <source>
        <dbReference type="EMBL" id="RWS29584.1"/>
    </source>
</evidence>
<keyword evidence="2" id="KW-0479">Metal-binding</keyword>
<dbReference type="GO" id="GO:0008270">
    <property type="term" value="F:zinc ion binding"/>
    <property type="evidence" value="ECO:0007669"/>
    <property type="project" value="UniProtKB-KW"/>
</dbReference>
<keyword evidence="4 7" id="KW-0863">Zinc-finger</keyword>
<dbReference type="OrthoDB" id="10260596at2759"/>
<feature type="region of interest" description="Disordered" evidence="8">
    <location>
        <begin position="224"/>
        <end position="246"/>
    </location>
</feature>
<evidence type="ECO:0000313" key="11">
    <source>
        <dbReference type="Proteomes" id="UP000288716"/>
    </source>
</evidence>
<dbReference type="Pfam" id="PF00096">
    <property type="entry name" value="zf-C2H2"/>
    <property type="match status" value="1"/>
</dbReference>
<evidence type="ECO:0000259" key="9">
    <source>
        <dbReference type="PROSITE" id="PS50157"/>
    </source>
</evidence>
<feature type="domain" description="C2H2-type" evidence="9">
    <location>
        <begin position="109"/>
        <end position="137"/>
    </location>
</feature>
<dbReference type="GO" id="GO:0001228">
    <property type="term" value="F:DNA-binding transcription activator activity, RNA polymerase II-specific"/>
    <property type="evidence" value="ECO:0007669"/>
    <property type="project" value="TreeGrafter"/>
</dbReference>